<dbReference type="PANTHER" id="PTHR47338">
    <property type="entry name" value="ZN(II)2CYS6 TRANSCRIPTION FACTOR (EUROFUNG)-RELATED"/>
    <property type="match status" value="1"/>
</dbReference>
<dbReference type="PROSITE" id="PS50048">
    <property type="entry name" value="ZN2_CY6_FUNGAL_2"/>
    <property type="match status" value="1"/>
</dbReference>
<evidence type="ECO:0000256" key="5">
    <source>
        <dbReference type="ARBA" id="ARBA00023242"/>
    </source>
</evidence>
<dbReference type="EMBL" id="MU005780">
    <property type="protein sequence ID" value="KAF2704988.1"/>
    <property type="molecule type" value="Genomic_DNA"/>
</dbReference>
<proteinExistence type="predicted"/>
<keyword evidence="8" id="KW-1185">Reference proteome</keyword>
<dbReference type="InterPro" id="IPR001138">
    <property type="entry name" value="Zn2Cys6_DnaBD"/>
</dbReference>
<dbReference type="Pfam" id="PF00172">
    <property type="entry name" value="Zn_clus"/>
    <property type="match status" value="1"/>
</dbReference>
<reference evidence="7" key="1">
    <citation type="journal article" date="2020" name="Stud. Mycol.">
        <title>101 Dothideomycetes genomes: a test case for predicting lifestyles and emergence of pathogens.</title>
        <authorList>
            <person name="Haridas S."/>
            <person name="Albert R."/>
            <person name="Binder M."/>
            <person name="Bloem J."/>
            <person name="Labutti K."/>
            <person name="Salamov A."/>
            <person name="Andreopoulos B."/>
            <person name="Baker S."/>
            <person name="Barry K."/>
            <person name="Bills G."/>
            <person name="Bluhm B."/>
            <person name="Cannon C."/>
            <person name="Castanera R."/>
            <person name="Culley D."/>
            <person name="Daum C."/>
            <person name="Ezra D."/>
            <person name="Gonzalez J."/>
            <person name="Henrissat B."/>
            <person name="Kuo A."/>
            <person name="Liang C."/>
            <person name="Lipzen A."/>
            <person name="Lutzoni F."/>
            <person name="Magnuson J."/>
            <person name="Mondo S."/>
            <person name="Nolan M."/>
            <person name="Ohm R."/>
            <person name="Pangilinan J."/>
            <person name="Park H.-J."/>
            <person name="Ramirez L."/>
            <person name="Alfaro M."/>
            <person name="Sun H."/>
            <person name="Tritt A."/>
            <person name="Yoshinaga Y."/>
            <person name="Zwiers L.-H."/>
            <person name="Turgeon B."/>
            <person name="Goodwin S."/>
            <person name="Spatafora J."/>
            <person name="Crous P."/>
            <person name="Grigoriev I."/>
        </authorList>
    </citation>
    <scope>NUCLEOTIDE SEQUENCE</scope>
    <source>
        <strain evidence="7">CBS 279.74</strain>
    </source>
</reference>
<dbReference type="OrthoDB" id="3862662at2759"/>
<dbReference type="InterPro" id="IPR050815">
    <property type="entry name" value="TF_fung"/>
</dbReference>
<dbReference type="GO" id="GO:0006351">
    <property type="term" value="P:DNA-templated transcription"/>
    <property type="evidence" value="ECO:0007669"/>
    <property type="project" value="InterPro"/>
</dbReference>
<dbReference type="Pfam" id="PF04082">
    <property type="entry name" value="Fungal_trans"/>
    <property type="match status" value="1"/>
</dbReference>
<organism evidence="7 8">
    <name type="scientific">Pleomassaria siparia CBS 279.74</name>
    <dbReference type="NCBI Taxonomy" id="1314801"/>
    <lineage>
        <taxon>Eukaryota</taxon>
        <taxon>Fungi</taxon>
        <taxon>Dikarya</taxon>
        <taxon>Ascomycota</taxon>
        <taxon>Pezizomycotina</taxon>
        <taxon>Dothideomycetes</taxon>
        <taxon>Pleosporomycetidae</taxon>
        <taxon>Pleosporales</taxon>
        <taxon>Pleomassariaceae</taxon>
        <taxon>Pleomassaria</taxon>
    </lineage>
</organism>
<name>A0A6G1JWR6_9PLEO</name>
<keyword evidence="2" id="KW-0479">Metal-binding</keyword>
<dbReference type="Gene3D" id="4.10.240.10">
    <property type="entry name" value="Zn(2)-C6 fungal-type DNA-binding domain"/>
    <property type="match status" value="1"/>
</dbReference>
<dbReference type="CDD" id="cd12148">
    <property type="entry name" value="fungal_TF_MHR"/>
    <property type="match status" value="1"/>
</dbReference>
<dbReference type="InterPro" id="IPR007219">
    <property type="entry name" value="XnlR_reg_dom"/>
</dbReference>
<dbReference type="SMART" id="SM00066">
    <property type="entry name" value="GAL4"/>
    <property type="match status" value="1"/>
</dbReference>
<comment type="subcellular location">
    <subcellularLocation>
        <location evidence="1">Nucleus</location>
    </subcellularLocation>
</comment>
<dbReference type="GO" id="GO:0008270">
    <property type="term" value="F:zinc ion binding"/>
    <property type="evidence" value="ECO:0007669"/>
    <property type="project" value="InterPro"/>
</dbReference>
<evidence type="ECO:0000256" key="3">
    <source>
        <dbReference type="ARBA" id="ARBA00023015"/>
    </source>
</evidence>
<gene>
    <name evidence="7" type="ORF">K504DRAFT_471912</name>
</gene>
<dbReference type="InterPro" id="IPR036864">
    <property type="entry name" value="Zn2-C6_fun-type_DNA-bd_sf"/>
</dbReference>
<dbReference type="SUPFAM" id="SSF57701">
    <property type="entry name" value="Zn2/Cys6 DNA-binding domain"/>
    <property type="match status" value="1"/>
</dbReference>
<dbReference type="CDD" id="cd00067">
    <property type="entry name" value="GAL4"/>
    <property type="match status" value="1"/>
</dbReference>
<keyword evidence="5" id="KW-0539">Nucleus</keyword>
<accession>A0A6G1JWR6</accession>
<sequence>MQSATTRPNIDQAQQVCISCKAQKRRCNKALPRCSYCTRRNWSCKYHPSDEIRTSTLASEHVWDIVPVPNEIADIQSLDFPSMLFLDPNLLQHGQIEIPRPTPPVPAHVLQLLGDLNQVHITADKFFEFTHAWMPFISKKRFYDIHLKPSYQSRPDVVLLFLSLKLITTLPPTSPRNPRTSLYHAVKHYYLEVEGSSTFSIPVLQAGILLALYELGHAIYPAAYLSIGACARYAHALGINGSGTMVTTRVTTLVEVEERRRVWWVIVIIDRFVNIGCPGRPFATSRPTLDDLLPADDAEWDQGMVRTDDSSTLLSPMSTHMSKFSLLCQAARLLDQVLCYMSCDDGKDDDRWMQLERTLQSMLTVSMSRHEYALATFHTITETITANLVQKRCFVDRDPESTSPWGLYCVYRICASFLRDENEPESKAMMAKLKESFYTVDRRWNAAGVYLQLLEAREVMKG</sequence>
<evidence type="ECO:0000256" key="2">
    <source>
        <dbReference type="ARBA" id="ARBA00022723"/>
    </source>
</evidence>
<dbReference type="AlphaFoldDB" id="A0A6G1JWR6"/>
<dbReference type="PROSITE" id="PS00463">
    <property type="entry name" value="ZN2_CY6_FUNGAL_1"/>
    <property type="match status" value="1"/>
</dbReference>
<dbReference type="SMART" id="SM00906">
    <property type="entry name" value="Fungal_trans"/>
    <property type="match status" value="1"/>
</dbReference>
<dbReference type="GO" id="GO:0005634">
    <property type="term" value="C:nucleus"/>
    <property type="evidence" value="ECO:0007669"/>
    <property type="project" value="UniProtKB-SubCell"/>
</dbReference>
<keyword evidence="3" id="KW-0805">Transcription regulation</keyword>
<feature type="domain" description="Zn(2)-C6 fungal-type" evidence="6">
    <location>
        <begin position="16"/>
        <end position="46"/>
    </location>
</feature>
<evidence type="ECO:0000259" key="6">
    <source>
        <dbReference type="PROSITE" id="PS50048"/>
    </source>
</evidence>
<evidence type="ECO:0000256" key="4">
    <source>
        <dbReference type="ARBA" id="ARBA00023163"/>
    </source>
</evidence>
<protein>
    <submittedName>
        <fullName evidence="7">Putative fungal-specific transcription factor</fullName>
    </submittedName>
</protein>
<evidence type="ECO:0000313" key="8">
    <source>
        <dbReference type="Proteomes" id="UP000799428"/>
    </source>
</evidence>
<dbReference type="GO" id="GO:0003677">
    <property type="term" value="F:DNA binding"/>
    <property type="evidence" value="ECO:0007669"/>
    <property type="project" value="InterPro"/>
</dbReference>
<dbReference type="GO" id="GO:0000981">
    <property type="term" value="F:DNA-binding transcription factor activity, RNA polymerase II-specific"/>
    <property type="evidence" value="ECO:0007669"/>
    <property type="project" value="InterPro"/>
</dbReference>
<evidence type="ECO:0000313" key="7">
    <source>
        <dbReference type="EMBL" id="KAF2704988.1"/>
    </source>
</evidence>
<dbReference type="PANTHER" id="PTHR47338:SF20">
    <property type="entry name" value="ZN(II)2CYS6 TRANSCRIPTION FACTOR (EUROFUNG)"/>
    <property type="match status" value="1"/>
</dbReference>
<keyword evidence="4" id="KW-0804">Transcription</keyword>
<evidence type="ECO:0000256" key="1">
    <source>
        <dbReference type="ARBA" id="ARBA00004123"/>
    </source>
</evidence>
<dbReference type="Proteomes" id="UP000799428">
    <property type="component" value="Unassembled WGS sequence"/>
</dbReference>